<sequence>MSFVRRDREVDVTPHLCRSFSLPGFQSLNVLERRRSWDEAQVICIHRKAKSLTRVGDQSNSAAPIRRQPHPFAMQALGLRPVYAGQSRRLPEWPPPDPPPLTPLNFGMGRNFSSPSQGVTIPTWPPRPWWRRNGPSRPPGQVVHVAFDTTDVTNTLRTVLSERPAHIAWTSTSEDAGGEGSRVVHEVSNIPVPQHASISQVEDDGRNGHQGIVSTTIRPIDSNEEPISEIPMLPSQPNITYTEDRVPNYPTTQANPSALAQQSTLTTVPTEDIGMISLNSEVIEEGGAFQVFFVVVDSNPGTHDVFDPEVAEVIGRLIERMTGQSFDDPYENENDR</sequence>
<evidence type="ECO:0000313" key="1">
    <source>
        <dbReference type="EMBL" id="CAL5134500.1"/>
    </source>
</evidence>
<evidence type="ECO:0000313" key="2">
    <source>
        <dbReference type="Proteomes" id="UP001497525"/>
    </source>
</evidence>
<dbReference type="Proteomes" id="UP001497525">
    <property type="component" value="Unassembled WGS sequence"/>
</dbReference>
<proteinExistence type="predicted"/>
<dbReference type="AlphaFoldDB" id="A0AAV2TCS3"/>
<accession>A0AAV2TCS3</accession>
<protein>
    <submittedName>
        <fullName evidence="1">Uncharacterized protein</fullName>
    </submittedName>
</protein>
<comment type="caution">
    <text evidence="1">The sequence shown here is derived from an EMBL/GenBank/DDBJ whole genome shotgun (WGS) entry which is preliminary data.</text>
</comment>
<gene>
    <name evidence="1" type="ORF">CDAUBV1_LOCUS7873</name>
</gene>
<organism evidence="1 2">
    <name type="scientific">Calicophoron daubneyi</name>
    <name type="common">Rumen fluke</name>
    <name type="synonym">Paramphistomum daubneyi</name>
    <dbReference type="NCBI Taxonomy" id="300641"/>
    <lineage>
        <taxon>Eukaryota</taxon>
        <taxon>Metazoa</taxon>
        <taxon>Spiralia</taxon>
        <taxon>Lophotrochozoa</taxon>
        <taxon>Platyhelminthes</taxon>
        <taxon>Trematoda</taxon>
        <taxon>Digenea</taxon>
        <taxon>Plagiorchiida</taxon>
        <taxon>Pronocephalata</taxon>
        <taxon>Paramphistomoidea</taxon>
        <taxon>Paramphistomidae</taxon>
        <taxon>Calicophoron</taxon>
    </lineage>
</organism>
<reference evidence="1" key="1">
    <citation type="submission" date="2024-06" db="EMBL/GenBank/DDBJ databases">
        <authorList>
            <person name="Liu X."/>
            <person name="Lenzi L."/>
            <person name="Haldenby T S."/>
            <person name="Uol C."/>
        </authorList>
    </citation>
    <scope>NUCLEOTIDE SEQUENCE</scope>
</reference>
<name>A0AAV2TCS3_CALDB</name>
<dbReference type="EMBL" id="CAXLJL010000201">
    <property type="protein sequence ID" value="CAL5134500.1"/>
    <property type="molecule type" value="Genomic_DNA"/>
</dbReference>